<feature type="domain" description="Glycoside hydrolase family 31 TIM barrel" evidence="2">
    <location>
        <begin position="249"/>
        <end position="565"/>
    </location>
</feature>
<dbReference type="Gene3D" id="2.60.40.1180">
    <property type="entry name" value="Golgi alpha-mannosidase II"/>
    <property type="match status" value="2"/>
</dbReference>
<evidence type="ECO:0000313" key="6">
    <source>
        <dbReference type="EMBL" id="VAW17988.1"/>
    </source>
</evidence>
<organism evidence="6">
    <name type="scientific">hydrothermal vent metagenome</name>
    <dbReference type="NCBI Taxonomy" id="652676"/>
    <lineage>
        <taxon>unclassified sequences</taxon>
        <taxon>metagenomes</taxon>
        <taxon>ecological metagenomes</taxon>
    </lineage>
</organism>
<dbReference type="InterPro" id="IPR048395">
    <property type="entry name" value="Glyco_hydro_31_C"/>
</dbReference>
<sequence>MRKYIVFFILLGCSVTFSGALELFAANGSFKNQISINDSSACLKINDNFLRIDFISPSVFRIRVNNKDSFPEGGMVRYGIVNAKCQGHKVNKSSTGNNIVFSTDSAKIIISKKDGSVQLFGMDGTLLVQNDQPPKPGPKQGFELSFKLSQDERLYGFGDESRGQIQKRGHKNKMVVMNVASYVPIPFVMSDHGWGVFLNTTMYHSFDAGATISDRLSFNADNGIIDYFLIAGKSMPDILDKYTDITGKPTLLPKWGYGLTFICDERGVRARDVLYEAYEFRRQKIPCDVIGLEPDWMEKHYDYSTDKEWSRERFDIPFWLKGKDHGTFDAALKNMNFKLSLWLCCDYDLSEYEEMQLQGVKSKKTNVIENKSLENDLFNDPHFKPVYFDKLTKPGEPWFEHLKKFVDDGASAFKLDGANQINFHPDRKWKNGMEDYEMHNLYPLLYNKQMSLGFKEYTGRRSMIYSAGGYAGIQRYSATWAGDTGGGKGTLVSLLNHGLSGHSNVCTDMEVWTGEGIHYGFFQALSEVLGWQMYNEPWFLGKKRASMFKEYANLRYKLIPYIYSMAHIAAEKAIPIMRAMPLIYPNDTKCDEYIHQYLFGDAFLVSAFDSIVYLPEGEWIDYWTGKRWQGKQEIAAQFPEDKGGPLFVRAGAIIPTQEVKGFIGTDTPERIIWEIYPGGNSSFTLYEDDGESYKYLEGEIAKTVFECQENSESIRITISPRVGTYNNMPPKRSHSIKLFYPGKLILKNEDLTSHFDEITNVMTIDGITEAGTEINILLDIE</sequence>
<dbReference type="Gene3D" id="2.60.40.1760">
    <property type="entry name" value="glycosyl hydrolase (family 31)"/>
    <property type="match status" value="1"/>
</dbReference>
<feature type="domain" description="Glycosyl hydrolase family 31 C-terminal" evidence="5">
    <location>
        <begin position="574"/>
        <end position="654"/>
    </location>
</feature>
<proteinExistence type="inferred from homology"/>
<dbReference type="Gene3D" id="3.20.20.80">
    <property type="entry name" value="Glycosidases"/>
    <property type="match status" value="1"/>
</dbReference>
<dbReference type="SUPFAM" id="SSF51011">
    <property type="entry name" value="Glycosyl hydrolase domain"/>
    <property type="match status" value="1"/>
</dbReference>
<evidence type="ECO:0000259" key="2">
    <source>
        <dbReference type="Pfam" id="PF01055"/>
    </source>
</evidence>
<keyword evidence="6" id="KW-0378">Hydrolase</keyword>
<dbReference type="InterPro" id="IPR013780">
    <property type="entry name" value="Glyco_hydro_b"/>
</dbReference>
<evidence type="ECO:0000256" key="1">
    <source>
        <dbReference type="ARBA" id="ARBA00007806"/>
    </source>
</evidence>
<dbReference type="PANTHER" id="PTHR43863:SF2">
    <property type="entry name" value="MALTASE-GLUCOAMYLASE"/>
    <property type="match status" value="1"/>
</dbReference>
<dbReference type="Pfam" id="PF17137">
    <property type="entry name" value="DUF5110"/>
    <property type="match status" value="1"/>
</dbReference>
<dbReference type="InterPro" id="IPR000322">
    <property type="entry name" value="Glyco_hydro_31_TIM"/>
</dbReference>
<accession>A0A3B0TJ35</accession>
<dbReference type="PANTHER" id="PTHR43863">
    <property type="entry name" value="HYDROLASE, PUTATIVE (AFU_ORTHOLOGUE AFUA_1G03140)-RELATED"/>
    <property type="match status" value="1"/>
</dbReference>
<feature type="domain" description="DUF5110" evidence="4">
    <location>
        <begin position="671"/>
        <end position="738"/>
    </location>
</feature>
<evidence type="ECO:0000259" key="4">
    <source>
        <dbReference type="Pfam" id="PF17137"/>
    </source>
</evidence>
<dbReference type="Pfam" id="PF21365">
    <property type="entry name" value="Glyco_hydro_31_3rd"/>
    <property type="match status" value="1"/>
</dbReference>
<dbReference type="InterPro" id="IPR025887">
    <property type="entry name" value="Glyco_hydro_31_N_dom"/>
</dbReference>
<dbReference type="InterPro" id="IPR017853">
    <property type="entry name" value="GH"/>
</dbReference>
<dbReference type="EC" id="3.2.1.20" evidence="6"/>
<dbReference type="CDD" id="cd14752">
    <property type="entry name" value="GH31_N"/>
    <property type="match status" value="1"/>
</dbReference>
<dbReference type="SUPFAM" id="SSF51445">
    <property type="entry name" value="(Trans)glycosidases"/>
    <property type="match status" value="1"/>
</dbReference>
<feature type="domain" description="Glycoside hydrolase family 31 N-terminal" evidence="3">
    <location>
        <begin position="50"/>
        <end position="207"/>
    </location>
</feature>
<dbReference type="GO" id="GO:0030246">
    <property type="term" value="F:carbohydrate binding"/>
    <property type="evidence" value="ECO:0007669"/>
    <property type="project" value="InterPro"/>
</dbReference>
<dbReference type="Pfam" id="PF13802">
    <property type="entry name" value="Gal_mutarotas_2"/>
    <property type="match status" value="1"/>
</dbReference>
<evidence type="ECO:0000259" key="5">
    <source>
        <dbReference type="Pfam" id="PF21365"/>
    </source>
</evidence>
<dbReference type="EMBL" id="UOEP01000080">
    <property type="protein sequence ID" value="VAW17988.1"/>
    <property type="molecule type" value="Genomic_DNA"/>
</dbReference>
<keyword evidence="6" id="KW-0326">Glycosidase</keyword>
<comment type="similarity">
    <text evidence="1">Belongs to the glycosyl hydrolase 31 family.</text>
</comment>
<reference evidence="6" key="1">
    <citation type="submission" date="2018-06" db="EMBL/GenBank/DDBJ databases">
        <authorList>
            <person name="Zhirakovskaya E."/>
        </authorList>
    </citation>
    <scope>NUCLEOTIDE SEQUENCE</scope>
</reference>
<dbReference type="AlphaFoldDB" id="A0A3B0TJ35"/>
<dbReference type="InterPro" id="IPR051816">
    <property type="entry name" value="Glycosyl_Hydrolase_31"/>
</dbReference>
<gene>
    <name evidence="6" type="ORF">MNBD_BACTEROID01-2113</name>
</gene>
<dbReference type="InterPro" id="IPR011013">
    <property type="entry name" value="Gal_mutarotase_sf_dom"/>
</dbReference>
<dbReference type="Pfam" id="PF01055">
    <property type="entry name" value="Glyco_hydro_31_2nd"/>
    <property type="match status" value="1"/>
</dbReference>
<protein>
    <submittedName>
        <fullName evidence="6">Alpha-glucosidase</fullName>
        <ecNumber evidence="6">3.2.1.20</ecNumber>
    </submittedName>
</protein>
<dbReference type="GO" id="GO:0005975">
    <property type="term" value="P:carbohydrate metabolic process"/>
    <property type="evidence" value="ECO:0007669"/>
    <property type="project" value="InterPro"/>
</dbReference>
<dbReference type="SUPFAM" id="SSF74650">
    <property type="entry name" value="Galactose mutarotase-like"/>
    <property type="match status" value="1"/>
</dbReference>
<name>A0A3B0TJ35_9ZZZZ</name>
<dbReference type="GO" id="GO:0004558">
    <property type="term" value="F:alpha-1,4-glucosidase activity"/>
    <property type="evidence" value="ECO:0007669"/>
    <property type="project" value="UniProtKB-EC"/>
</dbReference>
<evidence type="ECO:0000259" key="3">
    <source>
        <dbReference type="Pfam" id="PF13802"/>
    </source>
</evidence>
<dbReference type="InterPro" id="IPR033403">
    <property type="entry name" value="DUF5110"/>
</dbReference>